<dbReference type="PANTHER" id="PTHR31302:SF31">
    <property type="entry name" value="PHOSPHODIESTERASE YAEI"/>
    <property type="match status" value="1"/>
</dbReference>
<feature type="domain" description="Calcineurin-like phosphoesterase" evidence="3">
    <location>
        <begin position="6"/>
        <end position="269"/>
    </location>
</feature>
<comment type="caution">
    <text evidence="4">The sequence shown here is derived from an EMBL/GenBank/DDBJ whole genome shotgun (WGS) entry which is preliminary data.</text>
</comment>
<dbReference type="GO" id="GO:0008758">
    <property type="term" value="F:UDP-2,3-diacylglucosamine hydrolase activity"/>
    <property type="evidence" value="ECO:0007669"/>
    <property type="project" value="TreeGrafter"/>
</dbReference>
<dbReference type="STRING" id="411471.SUBVAR_06328"/>
<dbReference type="RefSeq" id="WP_007047691.1">
    <property type="nucleotide sequence ID" value="NZ_GG704769.1"/>
</dbReference>
<evidence type="ECO:0000313" key="5">
    <source>
        <dbReference type="Proteomes" id="UP000003438"/>
    </source>
</evidence>
<dbReference type="GO" id="GO:0046872">
    <property type="term" value="F:metal ion binding"/>
    <property type="evidence" value="ECO:0007669"/>
    <property type="project" value="UniProtKB-KW"/>
</dbReference>
<dbReference type="eggNOG" id="COG1409">
    <property type="taxonomic scope" value="Bacteria"/>
</dbReference>
<gene>
    <name evidence="4" type="ORF">SUBVAR_06328</name>
</gene>
<accession>D1PPL1</accession>
<dbReference type="OrthoDB" id="115870at2"/>
<keyword evidence="1" id="KW-0479">Metal-binding</keyword>
<dbReference type="Pfam" id="PF00149">
    <property type="entry name" value="Metallophos"/>
    <property type="match status" value="1"/>
</dbReference>
<evidence type="ECO:0000256" key="1">
    <source>
        <dbReference type="ARBA" id="ARBA00022723"/>
    </source>
</evidence>
<protein>
    <submittedName>
        <fullName evidence="4">Ser/Thr phosphatase family protein</fullName>
    </submittedName>
</protein>
<dbReference type="SUPFAM" id="SSF56300">
    <property type="entry name" value="Metallo-dependent phosphatases"/>
    <property type="match status" value="1"/>
</dbReference>
<evidence type="ECO:0000259" key="3">
    <source>
        <dbReference type="Pfam" id="PF00149"/>
    </source>
</evidence>
<keyword evidence="2" id="KW-0378">Hydrolase</keyword>
<reference evidence="4" key="1">
    <citation type="submission" date="2009-12" db="EMBL/GenBank/DDBJ databases">
        <authorList>
            <person name="Weinstock G."/>
            <person name="Sodergren E."/>
            <person name="Clifton S."/>
            <person name="Fulton L."/>
            <person name="Fulton B."/>
            <person name="Courtney L."/>
            <person name="Fronick C."/>
            <person name="Harrison M."/>
            <person name="Strong C."/>
            <person name="Farmer C."/>
            <person name="Delahaunty K."/>
            <person name="Markovic C."/>
            <person name="Hall O."/>
            <person name="Minx P."/>
            <person name="Tomlinson C."/>
            <person name="Mitreva M."/>
            <person name="Nelson J."/>
            <person name="Hou S."/>
            <person name="Wollam A."/>
            <person name="Pepin K.H."/>
            <person name="Johnson M."/>
            <person name="Bhonagiri V."/>
            <person name="Nash W.E."/>
            <person name="Warren W."/>
            <person name="Chinwalla A."/>
            <person name="Mardis E.R."/>
            <person name="Wilson R.K."/>
        </authorList>
    </citation>
    <scope>NUCLEOTIDE SEQUENCE [LARGE SCALE GENOMIC DNA]</scope>
    <source>
        <strain evidence="4">DSM 15176</strain>
    </source>
</reference>
<dbReference type="GO" id="GO:0009245">
    <property type="term" value="P:lipid A biosynthetic process"/>
    <property type="evidence" value="ECO:0007669"/>
    <property type="project" value="TreeGrafter"/>
</dbReference>
<keyword evidence="5" id="KW-1185">Reference proteome</keyword>
<dbReference type="InterPro" id="IPR029052">
    <property type="entry name" value="Metallo-depent_PP-like"/>
</dbReference>
<sequence>MFDLAILHLSDLHIGGEGKSISKPLNSLLLDIKTQVQSIPDKKLAIVVTGDTINIGDHRALENAKTFFRKLKDTLGNRICGLYIVPGNHDKTRTTENEFLIAACRKLSDEQLSQESVNKKEHFDQAFEKTVWPILYDTYKKSGYVDLIRYIYSDLFNDMNSISKIAENTYGVHILEVEDKKYCFVMLNTAWSCADDHDTRQLILGQFQLANIIKQFHNLTDDTKIDITFVLGHHPIECFSGSEQDKLFAHMISYTEMNANIYMCGHTHDRNVINWSNSRHAIHTLMTGFGWPEKPSDRVHDHYYSLYLFDLSSNSVEIYVRRTNDGSSFIPDLSIYTGQIRSGSEAGDKLVRPLRFEEGQGAILLSTANGLDSKTIYVSNNWFDHYKEFQCRLNEISFGIAESMDSYKSDLFQSFLSERNDVDYDEDTLNLGKFFIDYLNNPDIYATLDAEKQKKISSLLSNNEEKIFDNFQAFFQKLCQEFHECLVDHIKPGQIVRFHFRYLSDRQSYNYSTLCSSFSDDESCSDNHLSYEPSDIKYGDLILEAFQSESTGCLIYTSNEEKCQKKLNKKWKDFITVVPKFDKNVYVKKVNQHTKKRMPFITFGVTINSFDHQWLLQCMDFCGIDKYLSLWIQRYCEVFKLDIDSFLNWLKKQDKMEA</sequence>
<dbReference type="PANTHER" id="PTHR31302">
    <property type="entry name" value="TRANSMEMBRANE PROTEIN WITH METALLOPHOSPHOESTERASE DOMAIN-RELATED"/>
    <property type="match status" value="1"/>
</dbReference>
<proteinExistence type="predicted"/>
<dbReference type="InterPro" id="IPR004843">
    <property type="entry name" value="Calcineurin-like_PHP"/>
</dbReference>
<dbReference type="Gene3D" id="3.60.21.10">
    <property type="match status" value="1"/>
</dbReference>
<dbReference type="AlphaFoldDB" id="D1PPL1"/>
<dbReference type="HOGENOM" id="CLU_416717_0_0_9"/>
<dbReference type="GO" id="GO:0016020">
    <property type="term" value="C:membrane"/>
    <property type="evidence" value="ECO:0007669"/>
    <property type="project" value="GOC"/>
</dbReference>
<organism evidence="4 5">
    <name type="scientific">Subdoligranulum variabile DSM 15176</name>
    <dbReference type="NCBI Taxonomy" id="411471"/>
    <lineage>
        <taxon>Bacteria</taxon>
        <taxon>Bacillati</taxon>
        <taxon>Bacillota</taxon>
        <taxon>Clostridia</taxon>
        <taxon>Eubacteriales</taxon>
        <taxon>Oscillospiraceae</taxon>
        <taxon>Subdoligranulum</taxon>
    </lineage>
</organism>
<dbReference type="Proteomes" id="UP000003438">
    <property type="component" value="Unassembled WGS sequence"/>
</dbReference>
<name>D1PPL1_9FIRM</name>
<dbReference type="EMBL" id="ACBY02000027">
    <property type="protein sequence ID" value="EFB75355.1"/>
    <property type="molecule type" value="Genomic_DNA"/>
</dbReference>
<evidence type="ECO:0000256" key="2">
    <source>
        <dbReference type="ARBA" id="ARBA00022801"/>
    </source>
</evidence>
<evidence type="ECO:0000313" key="4">
    <source>
        <dbReference type="EMBL" id="EFB75355.1"/>
    </source>
</evidence>
<dbReference type="InterPro" id="IPR051158">
    <property type="entry name" value="Metallophosphoesterase_sf"/>
</dbReference>